<reference evidence="1" key="1">
    <citation type="submission" date="2023-03" db="EMBL/GenBank/DDBJ databases">
        <title>Chromosome-scale reference genome and RAD-based genetic map of yellow starthistle (Centaurea solstitialis) reveal putative structural variation and QTLs associated with invader traits.</title>
        <authorList>
            <person name="Reatini B."/>
            <person name="Cang F.A."/>
            <person name="Jiang Q."/>
            <person name="Mckibben M.T.W."/>
            <person name="Barker M.S."/>
            <person name="Rieseberg L.H."/>
            <person name="Dlugosch K.M."/>
        </authorList>
    </citation>
    <scope>NUCLEOTIDE SEQUENCE</scope>
    <source>
        <strain evidence="1">CAN-66</strain>
        <tissue evidence="1">Leaf</tissue>
    </source>
</reference>
<evidence type="ECO:0000313" key="1">
    <source>
        <dbReference type="EMBL" id="KAJ9565538.1"/>
    </source>
</evidence>
<evidence type="ECO:0000313" key="2">
    <source>
        <dbReference type="Proteomes" id="UP001172457"/>
    </source>
</evidence>
<organism evidence="1 2">
    <name type="scientific">Centaurea solstitialis</name>
    <name type="common">yellow star-thistle</name>
    <dbReference type="NCBI Taxonomy" id="347529"/>
    <lineage>
        <taxon>Eukaryota</taxon>
        <taxon>Viridiplantae</taxon>
        <taxon>Streptophyta</taxon>
        <taxon>Embryophyta</taxon>
        <taxon>Tracheophyta</taxon>
        <taxon>Spermatophyta</taxon>
        <taxon>Magnoliopsida</taxon>
        <taxon>eudicotyledons</taxon>
        <taxon>Gunneridae</taxon>
        <taxon>Pentapetalae</taxon>
        <taxon>asterids</taxon>
        <taxon>campanulids</taxon>
        <taxon>Asterales</taxon>
        <taxon>Asteraceae</taxon>
        <taxon>Carduoideae</taxon>
        <taxon>Cardueae</taxon>
        <taxon>Centaureinae</taxon>
        <taxon>Centaurea</taxon>
    </lineage>
</organism>
<proteinExistence type="predicted"/>
<gene>
    <name evidence="1" type="ORF">OSB04_001504</name>
</gene>
<name>A0AA38UA25_9ASTR</name>
<keyword evidence="2" id="KW-1185">Reference proteome</keyword>
<dbReference type="AlphaFoldDB" id="A0AA38UA25"/>
<dbReference type="Proteomes" id="UP001172457">
    <property type="component" value="Chromosome 1"/>
</dbReference>
<accession>A0AA38UA25</accession>
<protein>
    <submittedName>
        <fullName evidence="1">Uncharacterized protein</fullName>
    </submittedName>
</protein>
<dbReference type="EMBL" id="JARYMX010000001">
    <property type="protein sequence ID" value="KAJ9565538.1"/>
    <property type="molecule type" value="Genomic_DNA"/>
</dbReference>
<sequence length="114" mass="12726">MGSSKAHLKKKFSWLNLKGSLIKTILYMKQNINLDLLLRQQLKINNTTASARFATPPPKVARKAVGKAIHPITNETTSFHQLVNHTLINTLQHTQRTAHQLNRPAIPSFASHGA</sequence>
<comment type="caution">
    <text evidence="1">The sequence shown here is derived from an EMBL/GenBank/DDBJ whole genome shotgun (WGS) entry which is preliminary data.</text>
</comment>